<keyword evidence="8 17" id="KW-0812">Transmembrane</keyword>
<feature type="transmembrane region" description="Helical" evidence="17">
    <location>
        <begin position="328"/>
        <end position="351"/>
    </location>
</feature>
<comment type="function">
    <text evidence="1">Core subunit of the mitochondrial membrane respiratory chain NADH dehydrogenase (Complex I) that is believed to belong to the minimal assembly required for catalysis. Complex I functions in the transfer of electrons from NADH to the respiratory chain. The immediate electron acceptor for the enzyme is believed to be ubiquinone.</text>
</comment>
<keyword evidence="12 17" id="KW-0520">NAD</keyword>
<comment type="subcellular location">
    <subcellularLocation>
        <location evidence="2 17">Mitochondrion membrane</location>
        <topology evidence="2 17">Multi-pass membrane protein</topology>
    </subcellularLocation>
</comment>
<feature type="transmembrane region" description="Helical" evidence="17">
    <location>
        <begin position="57"/>
        <end position="77"/>
    </location>
</feature>
<evidence type="ECO:0000256" key="1">
    <source>
        <dbReference type="ARBA" id="ARBA00003257"/>
    </source>
</evidence>
<keyword evidence="15 17" id="KW-0472">Membrane</keyword>
<evidence type="ECO:0000256" key="4">
    <source>
        <dbReference type="ARBA" id="ARBA00012944"/>
    </source>
</evidence>
<feature type="transmembrane region" description="Helical" evidence="17">
    <location>
        <begin position="243"/>
        <end position="263"/>
    </location>
</feature>
<dbReference type="GO" id="GO:0003954">
    <property type="term" value="F:NADH dehydrogenase activity"/>
    <property type="evidence" value="ECO:0007669"/>
    <property type="project" value="TreeGrafter"/>
</dbReference>
<dbReference type="PANTHER" id="PTHR43507:SF20">
    <property type="entry name" value="NADH-UBIQUINONE OXIDOREDUCTASE CHAIN 4"/>
    <property type="match status" value="1"/>
</dbReference>
<evidence type="ECO:0000256" key="11">
    <source>
        <dbReference type="ARBA" id="ARBA00022989"/>
    </source>
</evidence>
<evidence type="ECO:0000256" key="6">
    <source>
        <dbReference type="ARBA" id="ARBA00022448"/>
    </source>
</evidence>
<evidence type="ECO:0000256" key="15">
    <source>
        <dbReference type="ARBA" id="ARBA00023136"/>
    </source>
</evidence>
<gene>
    <name evidence="19" type="primary">nad4</name>
</gene>
<dbReference type="GO" id="GO:0048039">
    <property type="term" value="F:ubiquinone binding"/>
    <property type="evidence" value="ECO:0007669"/>
    <property type="project" value="TreeGrafter"/>
</dbReference>
<dbReference type="PRINTS" id="PR01437">
    <property type="entry name" value="NUOXDRDTASE4"/>
</dbReference>
<dbReference type="InterPro" id="IPR003918">
    <property type="entry name" value="NADH_UbQ_OxRdtase"/>
</dbReference>
<keyword evidence="10 17" id="KW-0249">Electron transport</keyword>
<evidence type="ECO:0000256" key="2">
    <source>
        <dbReference type="ARBA" id="ARBA00004225"/>
    </source>
</evidence>
<keyword evidence="11 17" id="KW-1133">Transmembrane helix</keyword>
<evidence type="ECO:0000256" key="3">
    <source>
        <dbReference type="ARBA" id="ARBA00009025"/>
    </source>
</evidence>
<comment type="catalytic activity">
    <reaction evidence="16 17">
        <text>a ubiquinone + NADH + 5 H(+)(in) = a ubiquinol + NAD(+) + 4 H(+)(out)</text>
        <dbReference type="Rhea" id="RHEA:29091"/>
        <dbReference type="Rhea" id="RHEA-COMP:9565"/>
        <dbReference type="Rhea" id="RHEA-COMP:9566"/>
        <dbReference type="ChEBI" id="CHEBI:15378"/>
        <dbReference type="ChEBI" id="CHEBI:16389"/>
        <dbReference type="ChEBI" id="CHEBI:17976"/>
        <dbReference type="ChEBI" id="CHEBI:57540"/>
        <dbReference type="ChEBI" id="CHEBI:57945"/>
        <dbReference type="EC" id="7.1.1.2"/>
    </reaction>
</comment>
<organism evidence="19">
    <name type="scientific">Falcolipeurus suturalis</name>
    <dbReference type="NCBI Taxonomy" id="2839002"/>
    <lineage>
        <taxon>Eukaryota</taxon>
        <taxon>Metazoa</taxon>
        <taxon>Ecdysozoa</taxon>
        <taxon>Arthropoda</taxon>
        <taxon>Hexapoda</taxon>
        <taxon>Insecta</taxon>
        <taxon>Pterygota</taxon>
        <taxon>Neoptera</taxon>
        <taxon>Paraneoptera</taxon>
        <taxon>Psocodea</taxon>
        <taxon>Troctomorpha</taxon>
        <taxon>Phthiraptera</taxon>
        <taxon>Ischnocera</taxon>
        <taxon>Philopteridae</taxon>
        <taxon>Falcolipeurus</taxon>
    </lineage>
</organism>
<feature type="transmembrane region" description="Helical" evidence="17">
    <location>
        <begin position="371"/>
        <end position="395"/>
    </location>
</feature>
<dbReference type="GO" id="GO:0031966">
    <property type="term" value="C:mitochondrial membrane"/>
    <property type="evidence" value="ECO:0007669"/>
    <property type="project" value="UniProtKB-SubCell"/>
</dbReference>
<evidence type="ECO:0000256" key="14">
    <source>
        <dbReference type="ARBA" id="ARBA00023128"/>
    </source>
</evidence>
<dbReference type="GO" id="GO:0042773">
    <property type="term" value="P:ATP synthesis coupled electron transport"/>
    <property type="evidence" value="ECO:0007669"/>
    <property type="project" value="InterPro"/>
</dbReference>
<evidence type="ECO:0000256" key="16">
    <source>
        <dbReference type="ARBA" id="ARBA00049551"/>
    </source>
</evidence>
<accession>A0A8F8YS56</accession>
<feature type="transmembrane region" description="Helical" evidence="17">
    <location>
        <begin position="89"/>
        <end position="122"/>
    </location>
</feature>
<evidence type="ECO:0000256" key="7">
    <source>
        <dbReference type="ARBA" id="ARBA00022660"/>
    </source>
</evidence>
<geneLocation type="mitochondrion" evidence="19"/>
<dbReference type="EMBL" id="MW696813">
    <property type="protein sequence ID" value="QYC96594.1"/>
    <property type="molecule type" value="Genomic_DNA"/>
</dbReference>
<sequence>MSKVEVFMVVLLCYLMVFLSPTIEIVILFSSLTFLLVYSQNILEDEFHLYYYIDDCAFYLILMSLFLVMLITVLDFKSFLKRLMILLTLLIVLIFFCVSSLLVFFIFFELMVIPLFCILILYGTQPERIKASRWMVLYTMVSSAPLLISLLFVMEYGYDHSGMIKMFMMISNLSFNIELLVFLLLSFLVKIPMFFLHSWLPKAHVEAPLEGSMILAGVMLKVGLYGMIRMISIMPNLFYKSSLFYWLMGISLVGSSLISWMALSSDDMKMSVAFSSISHMNFVMCGLMSMKIMGLLSSVLIMISHALCSCLLFFLVTEIYSKCHSRSILISKGTFSMSPLYVLMNFIAWSMNMSIPPFISFTAEILCSASILSILPFSIFLILLYIMLNSIYSLFNYGIQSHSFSYIYIKTNNPSVSSLLISFMFITPLLMMFFFEL</sequence>
<evidence type="ECO:0000256" key="8">
    <source>
        <dbReference type="ARBA" id="ARBA00022692"/>
    </source>
</evidence>
<reference evidence="19" key="1">
    <citation type="journal article" date="2021" name="Parasit. Vectors">
        <title>Highly rearranged mitochondrial genome in Falcolipeurus lice (Phthiraptera: Philopteridae) from endangered eagles.</title>
        <authorList>
            <person name="Nie Y."/>
            <person name="Fu Y.T."/>
            <person name="Zhang Y."/>
            <person name="Deng Y.P."/>
            <person name="Wang W."/>
            <person name="Tu Y."/>
            <person name="Liu G.H."/>
        </authorList>
    </citation>
    <scope>NUCLEOTIDE SEQUENCE</scope>
</reference>
<dbReference type="GO" id="GO:0008137">
    <property type="term" value="F:NADH dehydrogenase (ubiquinone) activity"/>
    <property type="evidence" value="ECO:0007669"/>
    <property type="project" value="UniProtKB-UniRule"/>
</dbReference>
<feature type="transmembrane region" description="Helical" evidence="17">
    <location>
        <begin position="7"/>
        <end position="37"/>
    </location>
</feature>
<comment type="function">
    <text evidence="17">Core subunit of the mitochondrial membrane respiratory chain NADH dehydrogenase (Complex I) which catalyzes electron transfer from NADH through the respiratory chain, using ubiquinone as an electron acceptor. Essential for the catalytic activity and assembly of complex I.</text>
</comment>
<evidence type="ECO:0000256" key="9">
    <source>
        <dbReference type="ARBA" id="ARBA00022967"/>
    </source>
</evidence>
<feature type="transmembrane region" description="Helical" evidence="17">
    <location>
        <begin position="416"/>
        <end position="435"/>
    </location>
</feature>
<keyword evidence="9" id="KW-1278">Translocase</keyword>
<evidence type="ECO:0000256" key="13">
    <source>
        <dbReference type="ARBA" id="ARBA00023075"/>
    </source>
</evidence>
<dbReference type="GO" id="GO:0015990">
    <property type="term" value="P:electron transport coupled proton transport"/>
    <property type="evidence" value="ECO:0007669"/>
    <property type="project" value="TreeGrafter"/>
</dbReference>
<dbReference type="PANTHER" id="PTHR43507">
    <property type="entry name" value="NADH-UBIQUINONE OXIDOREDUCTASE CHAIN 4"/>
    <property type="match status" value="1"/>
</dbReference>
<evidence type="ECO:0000259" key="18">
    <source>
        <dbReference type="Pfam" id="PF00361"/>
    </source>
</evidence>
<dbReference type="AlphaFoldDB" id="A0A8F8YS56"/>
<dbReference type="InterPro" id="IPR001750">
    <property type="entry name" value="ND/Mrp_TM"/>
</dbReference>
<evidence type="ECO:0000256" key="5">
    <source>
        <dbReference type="ARBA" id="ARBA00021006"/>
    </source>
</evidence>
<keyword evidence="14 17" id="KW-0496">Mitochondrion</keyword>
<proteinExistence type="inferred from homology"/>
<evidence type="ECO:0000256" key="17">
    <source>
        <dbReference type="RuleBase" id="RU003297"/>
    </source>
</evidence>
<feature type="transmembrane region" description="Helical" evidence="17">
    <location>
        <begin position="292"/>
        <end position="316"/>
    </location>
</feature>
<protein>
    <recommendedName>
        <fullName evidence="5 17">NADH-ubiquinone oxidoreductase chain 4</fullName>
        <ecNumber evidence="4 17">7.1.1.2</ecNumber>
    </recommendedName>
</protein>
<keyword evidence="6 17" id="KW-0813">Transport</keyword>
<dbReference type="EC" id="7.1.1.2" evidence="4 17"/>
<feature type="transmembrane region" description="Helical" evidence="17">
    <location>
        <begin position="212"/>
        <end position="231"/>
    </location>
</feature>
<evidence type="ECO:0000256" key="10">
    <source>
        <dbReference type="ARBA" id="ARBA00022982"/>
    </source>
</evidence>
<dbReference type="Pfam" id="PF00361">
    <property type="entry name" value="Proton_antipo_M"/>
    <property type="match status" value="1"/>
</dbReference>
<keyword evidence="13 17" id="KW-0830">Ubiquinone</keyword>
<evidence type="ECO:0000256" key="12">
    <source>
        <dbReference type="ARBA" id="ARBA00023027"/>
    </source>
</evidence>
<name>A0A8F8YS56_9NEOP</name>
<evidence type="ECO:0000313" key="19">
    <source>
        <dbReference type="EMBL" id="QYC96594.1"/>
    </source>
</evidence>
<comment type="similarity">
    <text evidence="3 17">Belongs to the complex I subunit 4 family.</text>
</comment>
<feature type="transmembrane region" description="Helical" evidence="17">
    <location>
        <begin position="134"/>
        <end position="158"/>
    </location>
</feature>
<feature type="transmembrane region" description="Helical" evidence="17">
    <location>
        <begin position="179"/>
        <end position="200"/>
    </location>
</feature>
<feature type="domain" description="NADH:quinone oxidoreductase/Mrp antiporter transmembrane" evidence="18">
    <location>
        <begin position="100"/>
        <end position="382"/>
    </location>
</feature>
<keyword evidence="7 17" id="KW-0679">Respiratory chain</keyword>